<name>A0AAN9F6T8_CLITE</name>
<dbReference type="EMBL" id="JAYKXN010000007">
    <property type="protein sequence ID" value="KAK7270902.1"/>
    <property type="molecule type" value="Genomic_DNA"/>
</dbReference>
<keyword evidence="3" id="KW-1185">Reference proteome</keyword>
<dbReference type="Proteomes" id="UP001359559">
    <property type="component" value="Unassembled WGS sequence"/>
</dbReference>
<feature type="compositionally biased region" description="Low complexity" evidence="1">
    <location>
        <begin position="137"/>
        <end position="152"/>
    </location>
</feature>
<dbReference type="InterPro" id="IPR025322">
    <property type="entry name" value="PADRE_dom"/>
</dbReference>
<dbReference type="AlphaFoldDB" id="A0AAN9F6T8"/>
<organism evidence="2 3">
    <name type="scientific">Clitoria ternatea</name>
    <name type="common">Butterfly pea</name>
    <dbReference type="NCBI Taxonomy" id="43366"/>
    <lineage>
        <taxon>Eukaryota</taxon>
        <taxon>Viridiplantae</taxon>
        <taxon>Streptophyta</taxon>
        <taxon>Embryophyta</taxon>
        <taxon>Tracheophyta</taxon>
        <taxon>Spermatophyta</taxon>
        <taxon>Magnoliopsida</taxon>
        <taxon>eudicotyledons</taxon>
        <taxon>Gunneridae</taxon>
        <taxon>Pentapetalae</taxon>
        <taxon>rosids</taxon>
        <taxon>fabids</taxon>
        <taxon>Fabales</taxon>
        <taxon>Fabaceae</taxon>
        <taxon>Papilionoideae</taxon>
        <taxon>50 kb inversion clade</taxon>
        <taxon>NPAAA clade</taxon>
        <taxon>indigoferoid/millettioid clade</taxon>
        <taxon>Phaseoleae</taxon>
        <taxon>Clitoria</taxon>
    </lineage>
</organism>
<feature type="compositionally biased region" description="Polar residues" evidence="1">
    <location>
        <begin position="75"/>
        <end position="84"/>
    </location>
</feature>
<evidence type="ECO:0000256" key="1">
    <source>
        <dbReference type="SAM" id="MobiDB-lite"/>
    </source>
</evidence>
<comment type="caution">
    <text evidence="2">The sequence shown here is derived from an EMBL/GenBank/DDBJ whole genome shotgun (WGS) entry which is preliminary data.</text>
</comment>
<evidence type="ECO:0000313" key="3">
    <source>
        <dbReference type="Proteomes" id="UP001359559"/>
    </source>
</evidence>
<feature type="region of interest" description="Disordered" evidence="1">
    <location>
        <begin position="75"/>
        <end position="106"/>
    </location>
</feature>
<feature type="region of interest" description="Disordered" evidence="1">
    <location>
        <begin position="129"/>
        <end position="152"/>
    </location>
</feature>
<dbReference type="PANTHER" id="PTHR33148">
    <property type="entry name" value="PLASTID MOVEMENT IMPAIRED PROTEIN-RELATED"/>
    <property type="match status" value="1"/>
</dbReference>
<accession>A0AAN9F6T8</accession>
<sequence>MGNCLLGGMSDPEAVIKVITTNGGIMEFYAPITVSFIINEFPGHGIFPSHDLLVKPLNQFEELVAGQSYYLLPLSNQPEHPSTSTGGGDNRIVRQGHARSHSVPTIPYPVPYRMSLDYQRHYGSGLLKKTTSTEPFSCRTSRSSKSKNSSSSTSSRFWKVKLVITPKQLMDILSQEALTKELIESVRIVAKCGVAKGGYSPASASAAASIVSDQWSLSSSGRSASDSSKIDALVVDI</sequence>
<protein>
    <submittedName>
        <fullName evidence="2">Uncharacterized protein</fullName>
    </submittedName>
</protein>
<proteinExistence type="predicted"/>
<dbReference type="Pfam" id="PF14009">
    <property type="entry name" value="PADRE"/>
    <property type="match status" value="1"/>
</dbReference>
<evidence type="ECO:0000313" key="2">
    <source>
        <dbReference type="EMBL" id="KAK7270902.1"/>
    </source>
</evidence>
<reference evidence="2 3" key="1">
    <citation type="submission" date="2024-01" db="EMBL/GenBank/DDBJ databases">
        <title>The genomes of 5 underutilized Papilionoideae crops provide insights into root nodulation and disease resistance.</title>
        <authorList>
            <person name="Yuan L."/>
        </authorList>
    </citation>
    <scope>NUCLEOTIDE SEQUENCE [LARGE SCALE GENOMIC DNA]</scope>
    <source>
        <strain evidence="2">LY-2023</strain>
        <tissue evidence="2">Leaf</tissue>
    </source>
</reference>
<dbReference type="PANTHER" id="PTHR33148:SF48">
    <property type="entry name" value="DUF4228 DOMAIN PROTEIN"/>
    <property type="match status" value="1"/>
</dbReference>
<gene>
    <name evidence="2" type="ORF">RJT34_26409</name>
</gene>